<dbReference type="InterPro" id="IPR004111">
    <property type="entry name" value="Repressor_TetR_C"/>
</dbReference>
<dbReference type="eggNOG" id="COG1309">
    <property type="taxonomic scope" value="Bacteria"/>
</dbReference>
<protein>
    <submittedName>
        <fullName evidence="4">Putative TetR family transcriptional regulator</fullName>
    </submittedName>
</protein>
<dbReference type="RefSeq" id="WP_005178650.1">
    <property type="nucleotide sequence ID" value="NZ_BANR01000027.1"/>
</dbReference>
<accession>L7KP42</accession>
<dbReference type="GO" id="GO:0045892">
    <property type="term" value="P:negative regulation of DNA-templated transcription"/>
    <property type="evidence" value="ECO:0007669"/>
    <property type="project" value="InterPro"/>
</dbReference>
<evidence type="ECO:0000256" key="2">
    <source>
        <dbReference type="ARBA" id="ARBA00023163"/>
    </source>
</evidence>
<dbReference type="SUPFAM" id="SSF48498">
    <property type="entry name" value="Tetracyclin repressor-like, C-terminal domain"/>
    <property type="match status" value="1"/>
</dbReference>
<proteinExistence type="predicted"/>
<dbReference type="SUPFAM" id="SSF46689">
    <property type="entry name" value="Homeodomain-like"/>
    <property type="match status" value="1"/>
</dbReference>
<evidence type="ECO:0000259" key="3">
    <source>
        <dbReference type="Pfam" id="PF02909"/>
    </source>
</evidence>
<comment type="caution">
    <text evidence="4">The sequence shown here is derived from an EMBL/GenBank/DDBJ whole genome shotgun (WGS) entry which is preliminary data.</text>
</comment>
<dbReference type="AlphaFoldDB" id="L7KP42"/>
<dbReference type="Gene3D" id="1.10.357.10">
    <property type="entry name" value="Tetracycline Repressor, domain 2"/>
    <property type="match status" value="1"/>
</dbReference>
<reference evidence="4 5" key="1">
    <citation type="submission" date="2012-12" db="EMBL/GenBank/DDBJ databases">
        <title>Whole genome shotgun sequence of Gordonia aichiensis NBRC 108223.</title>
        <authorList>
            <person name="Isaki-Nakamura S."/>
            <person name="Hosoyama A."/>
            <person name="Tsuchikane K."/>
            <person name="Ando Y."/>
            <person name="Baba S."/>
            <person name="Ohji S."/>
            <person name="Hamada M."/>
            <person name="Tamura T."/>
            <person name="Yamazoe A."/>
            <person name="Yamazaki S."/>
            <person name="Fujita N."/>
        </authorList>
    </citation>
    <scope>NUCLEOTIDE SEQUENCE [LARGE SCALE GENOMIC DNA]</scope>
    <source>
        <strain evidence="4 5">NBRC 108223</strain>
    </source>
</reference>
<sequence length="206" mass="22481">MPRPHTPILDPTTIARAALDALDANGSFTMPGVAKRLDVAVSSLYHHVSGREQLLELIRGVIAEELSANIEWPTDWREVVREWLIGYRNGFGAHPELVRALTAQTIRAPEVLYGYDQLAQKLVDAGFPIDRVLHVITFLDTVALGSALDLGAPDEVWSADELPPDSALARALSAAPVGRVRADQAFELAVEWAVTSLESELARVRS</sequence>
<feature type="domain" description="Tetracycline repressor TetR C-terminal" evidence="3">
    <location>
        <begin position="74"/>
        <end position="189"/>
    </location>
</feature>
<dbReference type="InterPro" id="IPR036271">
    <property type="entry name" value="Tet_transcr_reg_TetR-rel_C_sf"/>
</dbReference>
<keyword evidence="5" id="KW-1185">Reference proteome</keyword>
<keyword evidence="1" id="KW-0805">Transcription regulation</keyword>
<dbReference type="InterPro" id="IPR009057">
    <property type="entry name" value="Homeodomain-like_sf"/>
</dbReference>
<gene>
    <name evidence="4" type="ORF">GOACH_27_00100</name>
</gene>
<keyword evidence="2" id="KW-0804">Transcription</keyword>
<name>L7KP42_9ACTN</name>
<dbReference type="STRING" id="1220583.GOACH_27_00100"/>
<evidence type="ECO:0000313" key="5">
    <source>
        <dbReference type="Proteomes" id="UP000010988"/>
    </source>
</evidence>
<dbReference type="EMBL" id="BANR01000027">
    <property type="protein sequence ID" value="GAC50625.1"/>
    <property type="molecule type" value="Genomic_DNA"/>
</dbReference>
<evidence type="ECO:0000313" key="4">
    <source>
        <dbReference type="EMBL" id="GAC50625.1"/>
    </source>
</evidence>
<dbReference type="Pfam" id="PF02909">
    <property type="entry name" value="TetR_C_1"/>
    <property type="match status" value="1"/>
</dbReference>
<organism evidence="4 5">
    <name type="scientific">Gordonia aichiensis NBRC 108223</name>
    <dbReference type="NCBI Taxonomy" id="1220583"/>
    <lineage>
        <taxon>Bacteria</taxon>
        <taxon>Bacillati</taxon>
        <taxon>Actinomycetota</taxon>
        <taxon>Actinomycetes</taxon>
        <taxon>Mycobacteriales</taxon>
        <taxon>Gordoniaceae</taxon>
        <taxon>Gordonia</taxon>
    </lineage>
</organism>
<dbReference type="Proteomes" id="UP000010988">
    <property type="component" value="Unassembled WGS sequence"/>
</dbReference>
<dbReference type="OrthoDB" id="3432043at2"/>
<evidence type="ECO:0000256" key="1">
    <source>
        <dbReference type="ARBA" id="ARBA00023015"/>
    </source>
</evidence>